<accession>A0AAW1AID8</accession>
<dbReference type="GO" id="GO:0005739">
    <property type="term" value="C:mitochondrion"/>
    <property type="evidence" value="ECO:0007669"/>
    <property type="project" value="TreeGrafter"/>
</dbReference>
<dbReference type="PANTHER" id="PTHR13158">
    <property type="match status" value="1"/>
</dbReference>
<dbReference type="InterPro" id="IPR017438">
    <property type="entry name" value="ATP-NAD_kinase_N"/>
</dbReference>
<name>A0AAW1AID8_9HYME</name>
<dbReference type="Gene3D" id="3.40.50.10330">
    <property type="entry name" value="Probable inorganic polyphosphate/atp-NAD kinase, domain 1"/>
    <property type="match status" value="1"/>
</dbReference>
<evidence type="ECO:0008006" key="3">
    <source>
        <dbReference type="Google" id="ProtNLM"/>
    </source>
</evidence>
<dbReference type="Proteomes" id="UP001432146">
    <property type="component" value="Unassembled WGS sequence"/>
</dbReference>
<organism evidence="1 2">
    <name type="scientific">Tetragonisca angustula</name>
    <dbReference type="NCBI Taxonomy" id="166442"/>
    <lineage>
        <taxon>Eukaryota</taxon>
        <taxon>Metazoa</taxon>
        <taxon>Ecdysozoa</taxon>
        <taxon>Arthropoda</taxon>
        <taxon>Hexapoda</taxon>
        <taxon>Insecta</taxon>
        <taxon>Pterygota</taxon>
        <taxon>Neoptera</taxon>
        <taxon>Endopterygota</taxon>
        <taxon>Hymenoptera</taxon>
        <taxon>Apocrita</taxon>
        <taxon>Aculeata</taxon>
        <taxon>Apoidea</taxon>
        <taxon>Anthophila</taxon>
        <taxon>Apidae</taxon>
        <taxon>Tetragonisca</taxon>
    </lineage>
</organism>
<gene>
    <name evidence="1" type="ORF">QLX08_000687</name>
</gene>
<evidence type="ECO:0000313" key="2">
    <source>
        <dbReference type="Proteomes" id="UP001432146"/>
    </source>
</evidence>
<dbReference type="Gene3D" id="2.60.200.30">
    <property type="entry name" value="Probable inorganic polyphosphate/atp-NAD kinase, domain 2"/>
    <property type="match status" value="1"/>
</dbReference>
<keyword evidence="2" id="KW-1185">Reference proteome</keyword>
<dbReference type="GO" id="GO:0019674">
    <property type="term" value="P:NAD+ metabolic process"/>
    <property type="evidence" value="ECO:0007669"/>
    <property type="project" value="InterPro"/>
</dbReference>
<dbReference type="SUPFAM" id="SSF111331">
    <property type="entry name" value="NAD kinase/diacylglycerol kinase-like"/>
    <property type="match status" value="1"/>
</dbReference>
<dbReference type="PANTHER" id="PTHR13158:SF5">
    <property type="entry name" value="NAD KINASE 2, MITOCHONDRIAL"/>
    <property type="match status" value="1"/>
</dbReference>
<comment type="caution">
    <text evidence="1">The sequence shown here is derived from an EMBL/GenBank/DDBJ whole genome shotgun (WGS) entry which is preliminary data.</text>
</comment>
<dbReference type="InterPro" id="IPR016064">
    <property type="entry name" value="NAD/diacylglycerol_kinase_sf"/>
</dbReference>
<evidence type="ECO:0000313" key="1">
    <source>
        <dbReference type="EMBL" id="KAK9309679.1"/>
    </source>
</evidence>
<dbReference type="GO" id="GO:0003951">
    <property type="term" value="F:NAD+ kinase activity"/>
    <property type="evidence" value="ECO:0007669"/>
    <property type="project" value="InterPro"/>
</dbReference>
<reference evidence="1 2" key="1">
    <citation type="submission" date="2024-05" db="EMBL/GenBank/DDBJ databases">
        <title>The nuclear and mitochondrial genome assemblies of Tetragonisca angustula (Apidae: Meliponini), a tiny yet remarkable pollinator in the Neotropics.</title>
        <authorList>
            <person name="Ferrari R."/>
            <person name="Ricardo P.C."/>
            <person name="Dias F.C."/>
            <person name="Araujo N.S."/>
            <person name="Soares D.O."/>
            <person name="Zhou Q.-S."/>
            <person name="Zhu C.-D."/>
            <person name="Coutinho L."/>
            <person name="Airas M.C."/>
            <person name="Batista T.M."/>
        </authorList>
    </citation>
    <scope>NUCLEOTIDE SEQUENCE [LARGE SCALE GENOMIC DNA]</scope>
    <source>
        <strain evidence="1">ASF017062</strain>
        <tissue evidence="1">Abdomen</tissue>
    </source>
</reference>
<proteinExistence type="predicted"/>
<dbReference type="EMBL" id="JAWNGG020000009">
    <property type="protein sequence ID" value="KAK9309679.1"/>
    <property type="molecule type" value="Genomic_DNA"/>
</dbReference>
<dbReference type="AlphaFoldDB" id="A0AAW1AID8"/>
<dbReference type="InterPro" id="IPR017437">
    <property type="entry name" value="ATP-NAD_kinase_PpnK-typ_C"/>
</dbReference>
<protein>
    <recommendedName>
        <fullName evidence="3">NAD(+) kinase</fullName>
    </recommendedName>
</protein>
<sequence length="383" mass="43420">MKIFSCLNNAPYRPRRVLCVSKLSSLEFLRSRHPDLNEDQILSKLNERGRDPQEILAEHQRQAACEQNLAAVLKKLDINFRIARRIEDAWKFVNWADLVVPIGGDGAFLLASKLIADNTKPMLGINPSVTDGSDVFTLPAKYTTDTESVFERLQAGRYTLLMRSRIRTVMNGEGLYRRPLHTREKIRTQGKIRAEALVRLAERKMALQPRQRILPWLALNEVFVGEFMAARPITLHVGVESHAPYQIRSSGICVCTGTGSRFWYKSINVQSAETVRSIVEIATGDKLSLEETNELLHKYHQALLYSAEDLNMIYMIREIYHTTRCTKRKCCPDRQKCSKLTVKSCGFDAGLVIDGSISLPFNDGATATFDIKPEYSLRSIVLT</sequence>